<dbReference type="Proteomes" id="UP000612585">
    <property type="component" value="Unassembled WGS sequence"/>
</dbReference>
<protein>
    <recommendedName>
        <fullName evidence="3">2-polyprenyl-6-methoxyphenol hydroxylase</fullName>
    </recommendedName>
</protein>
<dbReference type="Gene3D" id="3.50.50.60">
    <property type="entry name" value="FAD/NAD(P)-binding domain"/>
    <property type="match status" value="1"/>
</dbReference>
<evidence type="ECO:0008006" key="3">
    <source>
        <dbReference type="Google" id="ProtNLM"/>
    </source>
</evidence>
<dbReference type="PANTHER" id="PTHR43422">
    <property type="entry name" value="THIAMINE THIAZOLE SYNTHASE"/>
    <property type="match status" value="1"/>
</dbReference>
<sequence>MRGGSLSMTQTTAVVIGSSVAGIATGRVLADRFDRVVVLDRDPLPADPVTRPGAPQGAHPHTMLVAGLNALEELFPGFEKDLQADGATVFEAGPNLAFYRFGERWPFVSTGVRLLCVSRPLLELTMRQRLATASNVEIRGETVVSHLAGSGGRITGVVLASGETLPADLIVDCTGRGTRSDRWLDELGFPTPTVSEVKIGVSYASRILRRKHDDLAEGGALYVVATPPHEKKVGIVLPIEGDRWLVTLGGWHGHAPSADPDAFAEYARSLPHPPVADLLAKAEPLTDIEVQRFPSSRRRHFERLKRIPTGFAVVGDALATFNPIYGQGMTVALLQALALGAAIDRHGATSPMMARRYFPAAARIVSVPWRFATGADFLYPETTGAKPPGVDLLNRYSIRIQRAAMHSTEVRRTFTSVQHLIEPASHLLTPRMVLKVLRASRGS</sequence>
<reference evidence="1" key="1">
    <citation type="submission" date="2021-01" db="EMBL/GenBank/DDBJ databases">
        <title>Whole genome shotgun sequence of Virgisporangium aurantiacum NBRC 16421.</title>
        <authorList>
            <person name="Komaki H."/>
            <person name="Tamura T."/>
        </authorList>
    </citation>
    <scope>NUCLEOTIDE SEQUENCE</scope>
    <source>
        <strain evidence="1">NBRC 16421</strain>
    </source>
</reference>
<dbReference type="AlphaFoldDB" id="A0A8J4E839"/>
<evidence type="ECO:0000313" key="1">
    <source>
        <dbReference type="EMBL" id="GIJ62412.1"/>
    </source>
</evidence>
<dbReference type="SUPFAM" id="SSF51905">
    <property type="entry name" value="FAD/NAD(P)-binding domain"/>
    <property type="match status" value="1"/>
</dbReference>
<evidence type="ECO:0000313" key="2">
    <source>
        <dbReference type="Proteomes" id="UP000612585"/>
    </source>
</evidence>
<dbReference type="PANTHER" id="PTHR43422:SF3">
    <property type="entry name" value="THIAMINE THIAZOLE SYNTHASE"/>
    <property type="match status" value="1"/>
</dbReference>
<dbReference type="InterPro" id="IPR036188">
    <property type="entry name" value="FAD/NAD-bd_sf"/>
</dbReference>
<gene>
    <name evidence="1" type="ORF">Vau01_099280</name>
</gene>
<proteinExistence type="predicted"/>
<dbReference type="EMBL" id="BOPG01000077">
    <property type="protein sequence ID" value="GIJ62412.1"/>
    <property type="molecule type" value="Genomic_DNA"/>
</dbReference>
<name>A0A8J4E839_9ACTN</name>
<comment type="caution">
    <text evidence="1">The sequence shown here is derived from an EMBL/GenBank/DDBJ whole genome shotgun (WGS) entry which is preliminary data.</text>
</comment>
<accession>A0A8J4E839</accession>
<keyword evidence="2" id="KW-1185">Reference proteome</keyword>
<organism evidence="1 2">
    <name type="scientific">Virgisporangium aurantiacum</name>
    <dbReference type="NCBI Taxonomy" id="175570"/>
    <lineage>
        <taxon>Bacteria</taxon>
        <taxon>Bacillati</taxon>
        <taxon>Actinomycetota</taxon>
        <taxon>Actinomycetes</taxon>
        <taxon>Micromonosporales</taxon>
        <taxon>Micromonosporaceae</taxon>
        <taxon>Virgisporangium</taxon>
    </lineage>
</organism>